<dbReference type="Gene3D" id="1.10.10.10">
    <property type="entry name" value="Winged helix-like DNA-binding domain superfamily/Winged helix DNA-binding domain"/>
    <property type="match status" value="1"/>
</dbReference>
<dbReference type="Proteomes" id="UP001163046">
    <property type="component" value="Unassembled WGS sequence"/>
</dbReference>
<dbReference type="PROSITE" id="PS51450">
    <property type="entry name" value="LRR"/>
    <property type="match status" value="1"/>
</dbReference>
<evidence type="ECO:0000259" key="4">
    <source>
        <dbReference type="Pfam" id="PF25497"/>
    </source>
</evidence>
<name>A0A9W9YKQ5_9CNID</name>
<dbReference type="InterPro" id="IPR001611">
    <property type="entry name" value="Leu-rich_rpt"/>
</dbReference>
<protein>
    <submittedName>
        <fullName evidence="5">Uncharacterized protein</fullName>
    </submittedName>
</protein>
<dbReference type="InterPro" id="IPR057263">
    <property type="entry name" value="COR-B"/>
</dbReference>
<dbReference type="AlphaFoldDB" id="A0A9W9YKQ5"/>
<dbReference type="SMART" id="SM00369">
    <property type="entry name" value="LRR_TYP"/>
    <property type="match status" value="6"/>
</dbReference>
<keyword evidence="2" id="KW-0677">Repeat</keyword>
<dbReference type="SMART" id="SM00364">
    <property type="entry name" value="LRR_BAC"/>
    <property type="match status" value="7"/>
</dbReference>
<dbReference type="EMBL" id="MU827342">
    <property type="protein sequence ID" value="KAJ7353739.1"/>
    <property type="molecule type" value="Genomic_DNA"/>
</dbReference>
<evidence type="ECO:0000256" key="2">
    <source>
        <dbReference type="ARBA" id="ARBA00022737"/>
    </source>
</evidence>
<reference evidence="5" key="1">
    <citation type="submission" date="2023-01" db="EMBL/GenBank/DDBJ databases">
        <title>Genome assembly of the deep-sea coral Lophelia pertusa.</title>
        <authorList>
            <person name="Herrera S."/>
            <person name="Cordes E."/>
        </authorList>
    </citation>
    <scope>NUCLEOTIDE SEQUENCE</scope>
    <source>
        <strain evidence="5">USNM1676648</strain>
        <tissue evidence="5">Polyp</tissue>
    </source>
</reference>
<dbReference type="InterPro" id="IPR036388">
    <property type="entry name" value="WH-like_DNA-bd_sf"/>
</dbReference>
<accession>A0A9W9YKQ5</accession>
<sequence length="644" mass="73784">MSPTTALHRSLKVSWTLIQLGTLNVARNYLQELPSGMFRLKRLTALILSSNQLNGISEDIINLNQLTTLELSENRLEELPRAICNLPMLTTLVLSSNKLKGIPENIVNLAHLTTLELSDNRLEELPQAIFKLEMLTTLTLSSNQLRRINEDVVNLEHLATLELSSNSLEELPEAICHLKGLTELDVSGNQLKTLPLELVTLRNLNRSKLNTILCVLLQLRFASKDYQLFWPTYKLLEKDKHVIRSGAGKTSLANTLAQNKPSCVEEKDRTIVLDMIPWEIDTEDTLMVVSMIDFGGDDIYKINGKVVPTDWLEIYNGLQNSEVTGNQPFMTFDAVKQLVDSKNQSVLEKFKRFFESKDERTKTILSFFHNIGVLLWYQHSEELKKFVFHRAEFLTEVIKVVFSDKVATGTLTFGGSIREFLTSDSFEETKQDLLRRGIMSRTLLKGLWRDHQIEEDVFDAMIDLFTHLDLCYPMPNEGHEDALRFPWFLTDDVPDVACVKKLMHEAPCLGSNRLSLKYVYPAMCPTPLYHNFVVRLHRHIHDLKSRHDWRDGVYAHVKESQVLVHKATRGTESFITVSVEGLDLLQLWSILLACHEELTHLMTQWPGLRWECWIVCPHCTRVGITEPGIFPSQIWKNLSAPKNT</sequence>
<dbReference type="SMART" id="SM00365">
    <property type="entry name" value="LRR_SD22"/>
    <property type="match status" value="6"/>
</dbReference>
<dbReference type="GO" id="GO:0005737">
    <property type="term" value="C:cytoplasm"/>
    <property type="evidence" value="ECO:0007669"/>
    <property type="project" value="TreeGrafter"/>
</dbReference>
<dbReference type="Gene3D" id="3.30.310.200">
    <property type="match status" value="1"/>
</dbReference>
<dbReference type="InterPro" id="IPR003591">
    <property type="entry name" value="Leu-rich_rpt_typical-subtyp"/>
</dbReference>
<proteinExistence type="predicted"/>
<dbReference type="SUPFAM" id="SSF52540">
    <property type="entry name" value="P-loop containing nucleoside triphosphate hydrolases"/>
    <property type="match status" value="1"/>
</dbReference>
<evidence type="ECO:0000313" key="5">
    <source>
        <dbReference type="EMBL" id="KAJ7353739.1"/>
    </source>
</evidence>
<dbReference type="InterPro" id="IPR027417">
    <property type="entry name" value="P-loop_NTPase"/>
</dbReference>
<dbReference type="SUPFAM" id="SSF52058">
    <property type="entry name" value="L domain-like"/>
    <property type="match status" value="1"/>
</dbReference>
<comment type="caution">
    <text evidence="5">The sequence shown here is derived from an EMBL/GenBank/DDBJ whole genome shotgun (WGS) entry which is preliminary data.</text>
</comment>
<dbReference type="InterPro" id="IPR032171">
    <property type="entry name" value="COR-A"/>
</dbReference>
<dbReference type="InterPro" id="IPR032675">
    <property type="entry name" value="LRR_dom_sf"/>
</dbReference>
<dbReference type="PANTHER" id="PTHR48051:SF54">
    <property type="entry name" value="LEUCINE-RICH REPEAT-CONTAINING PROTEIN"/>
    <property type="match status" value="1"/>
</dbReference>
<dbReference type="Pfam" id="PF00560">
    <property type="entry name" value="LRR_1"/>
    <property type="match status" value="1"/>
</dbReference>
<dbReference type="OrthoDB" id="676979at2759"/>
<dbReference type="GO" id="GO:0009966">
    <property type="term" value="P:regulation of signal transduction"/>
    <property type="evidence" value="ECO:0007669"/>
    <property type="project" value="UniProtKB-ARBA"/>
</dbReference>
<dbReference type="Pfam" id="PF13855">
    <property type="entry name" value="LRR_8"/>
    <property type="match status" value="2"/>
</dbReference>
<dbReference type="Pfam" id="PF16095">
    <property type="entry name" value="COR-A"/>
    <property type="match status" value="1"/>
</dbReference>
<dbReference type="PANTHER" id="PTHR48051">
    <property type="match status" value="1"/>
</dbReference>
<dbReference type="InterPro" id="IPR050216">
    <property type="entry name" value="LRR_domain-containing"/>
</dbReference>
<evidence type="ECO:0000313" key="6">
    <source>
        <dbReference type="Proteomes" id="UP001163046"/>
    </source>
</evidence>
<keyword evidence="6" id="KW-1185">Reference proteome</keyword>
<evidence type="ECO:0000256" key="1">
    <source>
        <dbReference type="ARBA" id="ARBA00022614"/>
    </source>
</evidence>
<dbReference type="Pfam" id="PF25497">
    <property type="entry name" value="COR-B"/>
    <property type="match status" value="1"/>
</dbReference>
<feature type="domain" description="C-terminal of Roc COR-B" evidence="4">
    <location>
        <begin position="512"/>
        <end position="636"/>
    </location>
</feature>
<dbReference type="Gene3D" id="3.30.70.1390">
    <property type="entry name" value="ROC domain from the Parkinson's disease-associated leucine-rich repeat kinase 2"/>
    <property type="match status" value="1"/>
</dbReference>
<evidence type="ECO:0000259" key="3">
    <source>
        <dbReference type="Pfam" id="PF16095"/>
    </source>
</evidence>
<dbReference type="Gene3D" id="3.80.10.10">
    <property type="entry name" value="Ribonuclease Inhibitor"/>
    <property type="match status" value="2"/>
</dbReference>
<feature type="domain" description="COR" evidence="3">
    <location>
        <begin position="308"/>
        <end position="478"/>
    </location>
</feature>
<keyword evidence="1" id="KW-0433">Leucine-rich repeat</keyword>
<organism evidence="5 6">
    <name type="scientific">Desmophyllum pertusum</name>
    <dbReference type="NCBI Taxonomy" id="174260"/>
    <lineage>
        <taxon>Eukaryota</taxon>
        <taxon>Metazoa</taxon>
        <taxon>Cnidaria</taxon>
        <taxon>Anthozoa</taxon>
        <taxon>Hexacorallia</taxon>
        <taxon>Scleractinia</taxon>
        <taxon>Caryophylliina</taxon>
        <taxon>Caryophylliidae</taxon>
        <taxon>Desmophyllum</taxon>
    </lineage>
</organism>
<gene>
    <name evidence="5" type="ORF">OS493_032609</name>
</gene>